<evidence type="ECO:0000256" key="1">
    <source>
        <dbReference type="SAM" id="Phobius"/>
    </source>
</evidence>
<dbReference type="AlphaFoldDB" id="A0A0F8ZKA5"/>
<dbReference type="EMBL" id="LAZR01047420">
    <property type="protein sequence ID" value="KKK94263.1"/>
    <property type="molecule type" value="Genomic_DNA"/>
</dbReference>
<feature type="transmembrane region" description="Helical" evidence="1">
    <location>
        <begin position="7"/>
        <end position="31"/>
    </location>
</feature>
<keyword evidence="1" id="KW-1133">Transmembrane helix</keyword>
<comment type="caution">
    <text evidence="2">The sequence shown here is derived from an EMBL/GenBank/DDBJ whole genome shotgun (WGS) entry which is preliminary data.</text>
</comment>
<gene>
    <name evidence="2" type="ORF">LCGC14_2684590</name>
</gene>
<organism evidence="2">
    <name type="scientific">marine sediment metagenome</name>
    <dbReference type="NCBI Taxonomy" id="412755"/>
    <lineage>
        <taxon>unclassified sequences</taxon>
        <taxon>metagenomes</taxon>
        <taxon>ecological metagenomes</taxon>
    </lineage>
</organism>
<keyword evidence="1" id="KW-0472">Membrane</keyword>
<name>A0A0F8ZKA5_9ZZZZ</name>
<keyword evidence="1" id="KW-0812">Transmembrane</keyword>
<feature type="transmembrane region" description="Helical" evidence="1">
    <location>
        <begin position="37"/>
        <end position="58"/>
    </location>
</feature>
<feature type="transmembrane region" description="Helical" evidence="1">
    <location>
        <begin position="129"/>
        <end position="147"/>
    </location>
</feature>
<proteinExistence type="predicted"/>
<evidence type="ECO:0000313" key="2">
    <source>
        <dbReference type="EMBL" id="KKK94263.1"/>
    </source>
</evidence>
<protein>
    <submittedName>
        <fullName evidence="2">Uncharacterized protein</fullName>
    </submittedName>
</protein>
<accession>A0A0F8ZKA5</accession>
<reference evidence="2" key="1">
    <citation type="journal article" date="2015" name="Nature">
        <title>Complex archaea that bridge the gap between prokaryotes and eukaryotes.</title>
        <authorList>
            <person name="Spang A."/>
            <person name="Saw J.H."/>
            <person name="Jorgensen S.L."/>
            <person name="Zaremba-Niedzwiedzka K."/>
            <person name="Martijn J."/>
            <person name="Lind A.E."/>
            <person name="van Eijk R."/>
            <person name="Schleper C."/>
            <person name="Guy L."/>
            <person name="Ettema T.J."/>
        </authorList>
    </citation>
    <scope>NUCLEOTIDE SEQUENCE</scope>
</reference>
<sequence length="151" mass="17855">FLHSFILFYLKIIGGSDGKLIILIFITHPIIFLSLNFIFTFFLLLSIFYILIFISNLAQNNLLKKKGSFICFFNSNLKFSAAKRIYIKGFYKFSNFSKLCDSWVEKNLVKSLFLIYNIEKDRIQILVQFRPPLIIFVILSYFTIYFLKLVV</sequence>
<feature type="non-terminal residue" evidence="2">
    <location>
        <position position="1"/>
    </location>
</feature>